<keyword evidence="3 7" id="KW-0227">DNA damage</keyword>
<evidence type="ECO:0000256" key="6">
    <source>
        <dbReference type="ARBA" id="ARBA00033409"/>
    </source>
</evidence>
<dbReference type="PANTHER" id="PTHR33991:SF1">
    <property type="entry name" value="DNA REPAIR PROTEIN RECO"/>
    <property type="match status" value="1"/>
</dbReference>
<reference evidence="9" key="1">
    <citation type="submission" date="2020-05" db="EMBL/GenBank/DDBJ databases">
        <title>High-Quality Genomes of Partial-Nitritation/Anammox System by Hierarchical Clustering Based Hybrid Assembly.</title>
        <authorList>
            <person name="Liu L."/>
            <person name="Wang Y."/>
            <person name="Che Y."/>
            <person name="Chen Y."/>
            <person name="Xia Y."/>
            <person name="Luo R."/>
            <person name="Cheng S.H."/>
            <person name="Zheng C."/>
            <person name="Zhang T."/>
        </authorList>
    </citation>
    <scope>NUCLEOTIDE SEQUENCE</scope>
    <source>
        <strain evidence="9">H1_PAT1</strain>
    </source>
</reference>
<dbReference type="GO" id="GO:0006310">
    <property type="term" value="P:DNA recombination"/>
    <property type="evidence" value="ECO:0007669"/>
    <property type="project" value="UniProtKB-UniRule"/>
</dbReference>
<evidence type="ECO:0000256" key="3">
    <source>
        <dbReference type="ARBA" id="ARBA00022763"/>
    </source>
</evidence>
<dbReference type="InterPro" id="IPR022572">
    <property type="entry name" value="DNA_rep/recomb_RecO_N"/>
</dbReference>
<protein>
    <recommendedName>
        <fullName evidence="2 7">DNA repair protein RecO</fullName>
    </recommendedName>
    <alternativeName>
        <fullName evidence="6 7">Recombination protein O</fullName>
    </alternativeName>
</protein>
<dbReference type="NCBIfam" id="TIGR00613">
    <property type="entry name" value="reco"/>
    <property type="match status" value="1"/>
</dbReference>
<keyword evidence="4 7" id="KW-0233">DNA recombination</keyword>
<comment type="similarity">
    <text evidence="1 7">Belongs to the RecO family.</text>
</comment>
<evidence type="ECO:0000256" key="4">
    <source>
        <dbReference type="ARBA" id="ARBA00023172"/>
    </source>
</evidence>
<dbReference type="PANTHER" id="PTHR33991">
    <property type="entry name" value="DNA REPAIR PROTEIN RECO"/>
    <property type="match status" value="1"/>
</dbReference>
<evidence type="ECO:0000256" key="7">
    <source>
        <dbReference type="HAMAP-Rule" id="MF_00201"/>
    </source>
</evidence>
<dbReference type="HAMAP" id="MF_00201">
    <property type="entry name" value="RecO"/>
    <property type="match status" value="1"/>
</dbReference>
<comment type="caution">
    <text evidence="9">The sequence shown here is derived from an EMBL/GenBank/DDBJ whole genome shotgun (WGS) entry which is preliminary data.</text>
</comment>
<dbReference type="EMBL" id="JABTTY010000001">
    <property type="protein sequence ID" value="MBE7525030.1"/>
    <property type="molecule type" value="Genomic_DNA"/>
</dbReference>
<dbReference type="Pfam" id="PF11967">
    <property type="entry name" value="RecO_N"/>
    <property type="match status" value="1"/>
</dbReference>
<feature type="domain" description="DNA replication/recombination mediator RecO N-terminal" evidence="8">
    <location>
        <begin position="1"/>
        <end position="76"/>
    </location>
</feature>
<dbReference type="Pfam" id="PF02565">
    <property type="entry name" value="RecO_C"/>
    <property type="match status" value="1"/>
</dbReference>
<dbReference type="Proteomes" id="UP000710385">
    <property type="component" value="Unassembled WGS sequence"/>
</dbReference>
<proteinExistence type="inferred from homology"/>
<dbReference type="AlphaFoldDB" id="A0A928TUB6"/>
<dbReference type="SUPFAM" id="SSF50249">
    <property type="entry name" value="Nucleic acid-binding proteins"/>
    <property type="match status" value="1"/>
</dbReference>
<organism evidence="9 10">
    <name type="scientific">candidate division WWE3 bacterium</name>
    <dbReference type="NCBI Taxonomy" id="2053526"/>
    <lineage>
        <taxon>Bacteria</taxon>
        <taxon>Katanobacteria</taxon>
    </lineage>
</organism>
<dbReference type="InterPro" id="IPR012340">
    <property type="entry name" value="NA-bd_OB-fold"/>
</dbReference>
<keyword evidence="5 7" id="KW-0234">DNA repair</keyword>
<evidence type="ECO:0000256" key="5">
    <source>
        <dbReference type="ARBA" id="ARBA00023204"/>
    </source>
</evidence>
<name>A0A928TUB6_UNCKA</name>
<evidence type="ECO:0000313" key="10">
    <source>
        <dbReference type="Proteomes" id="UP000710385"/>
    </source>
</evidence>
<dbReference type="InterPro" id="IPR042242">
    <property type="entry name" value="RecO_C"/>
</dbReference>
<evidence type="ECO:0000256" key="1">
    <source>
        <dbReference type="ARBA" id="ARBA00007452"/>
    </source>
</evidence>
<dbReference type="GO" id="GO:0006302">
    <property type="term" value="P:double-strand break repair"/>
    <property type="evidence" value="ECO:0007669"/>
    <property type="project" value="TreeGrafter"/>
</dbReference>
<accession>A0A928TUB6</accession>
<dbReference type="InterPro" id="IPR003717">
    <property type="entry name" value="RecO"/>
</dbReference>
<gene>
    <name evidence="7 9" type="primary">recO</name>
    <name evidence="9" type="ORF">HS096_01375</name>
</gene>
<dbReference type="Gene3D" id="1.20.1440.120">
    <property type="entry name" value="Recombination protein O, C-terminal domain"/>
    <property type="match status" value="1"/>
</dbReference>
<evidence type="ECO:0000313" key="9">
    <source>
        <dbReference type="EMBL" id="MBE7525030.1"/>
    </source>
</evidence>
<evidence type="ECO:0000259" key="8">
    <source>
        <dbReference type="Pfam" id="PF11967"/>
    </source>
</evidence>
<dbReference type="Gene3D" id="2.40.50.140">
    <property type="entry name" value="Nucleic acid-binding proteins"/>
    <property type="match status" value="1"/>
</dbReference>
<comment type="function">
    <text evidence="7">Involved in DNA repair and RecF pathway recombination.</text>
</comment>
<dbReference type="InterPro" id="IPR037278">
    <property type="entry name" value="ARFGAP/RecO"/>
</dbReference>
<evidence type="ECO:0000256" key="2">
    <source>
        <dbReference type="ARBA" id="ARBA00021310"/>
    </source>
</evidence>
<dbReference type="GO" id="GO:0043590">
    <property type="term" value="C:bacterial nucleoid"/>
    <property type="evidence" value="ECO:0007669"/>
    <property type="project" value="TreeGrafter"/>
</dbReference>
<sequence length="261" mass="29292">MPYLRDRVVILRSVPFREHDRMIVMFGWQHGLMEAVARGSGLARSKQAGHLTPMSEIDVMIAKGAMYDKLAVARITNHHRGIRKRLGALAFVGSFFDLFERMQKPGIVDETLYALLVEVLEAGESIPDEPSRERTGLLYAVAALKLLDRVGLAPALTHCASCREEMRYGEFFLIPHTATLTCADCYRVLRSANPNAEMIDQETLKLIRFLRKEPIRNVFLLTGRADQFVRVSSAILCALKAAPLQKEPHGLYTISALLSQK</sequence>
<dbReference type="SUPFAM" id="SSF57863">
    <property type="entry name" value="ArfGap/RecO-like zinc finger"/>
    <property type="match status" value="1"/>
</dbReference>